<dbReference type="AlphaFoldDB" id="A0A2P2QAN1"/>
<name>A0A2P2QAN1_RHIMU</name>
<sequence>MNPRQGQRKQHSLELLPSSLRALLHHVTQLDGDQMCQSYPQHHQKNYDLPGMIYHSRMKFLPGECGQSSSSLHQAWHPAIHLNHPHLYQATQLKSAQRLYFYWNSCIPSNHSLSSVQNVPAALRTMMNRHHHQPAYSSAIPQ</sequence>
<evidence type="ECO:0000313" key="1">
    <source>
        <dbReference type="EMBL" id="MBX63959.1"/>
    </source>
</evidence>
<organism evidence="1">
    <name type="scientific">Rhizophora mucronata</name>
    <name type="common">Asiatic mangrove</name>
    <dbReference type="NCBI Taxonomy" id="61149"/>
    <lineage>
        <taxon>Eukaryota</taxon>
        <taxon>Viridiplantae</taxon>
        <taxon>Streptophyta</taxon>
        <taxon>Embryophyta</taxon>
        <taxon>Tracheophyta</taxon>
        <taxon>Spermatophyta</taxon>
        <taxon>Magnoliopsida</taxon>
        <taxon>eudicotyledons</taxon>
        <taxon>Gunneridae</taxon>
        <taxon>Pentapetalae</taxon>
        <taxon>rosids</taxon>
        <taxon>fabids</taxon>
        <taxon>Malpighiales</taxon>
        <taxon>Rhizophoraceae</taxon>
        <taxon>Rhizophora</taxon>
    </lineage>
</organism>
<protein>
    <submittedName>
        <fullName evidence="1">Uncharacterized protein</fullName>
    </submittedName>
</protein>
<reference evidence="1" key="1">
    <citation type="submission" date="2018-02" db="EMBL/GenBank/DDBJ databases">
        <title>Rhizophora mucronata_Transcriptome.</title>
        <authorList>
            <person name="Meera S.P."/>
            <person name="Sreeshan A."/>
            <person name="Augustine A."/>
        </authorList>
    </citation>
    <scope>NUCLEOTIDE SEQUENCE</scope>
    <source>
        <tissue evidence="1">Leaf</tissue>
    </source>
</reference>
<dbReference type="EMBL" id="GGEC01083475">
    <property type="protein sequence ID" value="MBX63959.1"/>
    <property type="molecule type" value="Transcribed_RNA"/>
</dbReference>
<proteinExistence type="predicted"/>
<accession>A0A2P2QAN1</accession>